<dbReference type="EMBL" id="CP018191">
    <property type="protein sequence ID" value="APH54225.1"/>
    <property type="molecule type" value="Genomic_DNA"/>
</dbReference>
<proteinExistence type="inferred from homology"/>
<dbReference type="Proteomes" id="UP000182373">
    <property type="component" value="Chromosome"/>
</dbReference>
<evidence type="ECO:0000256" key="5">
    <source>
        <dbReference type="ARBA" id="ARBA00022692"/>
    </source>
</evidence>
<reference evidence="9" key="1">
    <citation type="submission" date="2016-11" db="EMBL/GenBank/DDBJ databases">
        <title>Comparative genomic and phenotypic analysis of Granulibacter bethesdensis clinical isolates from patients with chronic granulomatous disease.</title>
        <authorList>
            <person name="Zarember K.A."/>
            <person name="Porcella S.F."/>
            <person name="Chu J."/>
            <person name="Ding L."/>
            <person name="Dahlstrom E."/>
            <person name="Barbian K."/>
            <person name="Martens C."/>
            <person name="Sykora L."/>
            <person name="Kramer S."/>
            <person name="Pettinato A.M."/>
            <person name="Hong H."/>
            <person name="Wald G."/>
            <person name="Berg L.J."/>
            <person name="Rogge L.S."/>
            <person name="Greenberg D.E."/>
            <person name="Falcone E.L."/>
            <person name="Neves J.F."/>
            <person name="Simoes M.J."/>
            <person name="Casal M."/>
            <person name="Rodriguez-Lopez F.C."/>
            <person name="Zelazny A."/>
            <person name="Gallin J.I."/>
            <person name="Holland S.M."/>
        </authorList>
    </citation>
    <scope>NUCLEOTIDE SEQUENCE [LARGE SCALE GENOMIC DNA]</scope>
    <source>
        <strain evidence="9">NIH9.1</strain>
    </source>
</reference>
<comment type="similarity">
    <text evidence="2">Belongs to the outer membrane factor (OMF) (TC 1.B.17) family.</text>
</comment>
<dbReference type="InterPro" id="IPR010130">
    <property type="entry name" value="T1SS_OMP_TolC"/>
</dbReference>
<dbReference type="Pfam" id="PF02321">
    <property type="entry name" value="OEP"/>
    <property type="match status" value="2"/>
</dbReference>
<keyword evidence="4" id="KW-1134">Transmembrane beta strand</keyword>
<dbReference type="SUPFAM" id="SSF56954">
    <property type="entry name" value="Outer membrane efflux proteins (OEP)"/>
    <property type="match status" value="1"/>
</dbReference>
<gene>
    <name evidence="8" type="ORF">GbCGDNIH9_0932</name>
</gene>
<dbReference type="AlphaFoldDB" id="A0AAC9KDU2"/>
<dbReference type="InterPro" id="IPR051906">
    <property type="entry name" value="TolC-like"/>
</dbReference>
<dbReference type="RefSeq" id="WP_072572323.1">
    <property type="nucleotide sequence ID" value="NZ_CP018191.1"/>
</dbReference>
<accession>A0AAC9KDU2</accession>
<comment type="subcellular location">
    <subcellularLocation>
        <location evidence="1">Cell outer membrane</location>
    </subcellularLocation>
</comment>
<evidence type="ECO:0000256" key="7">
    <source>
        <dbReference type="ARBA" id="ARBA00023237"/>
    </source>
</evidence>
<evidence type="ECO:0000256" key="2">
    <source>
        <dbReference type="ARBA" id="ARBA00007613"/>
    </source>
</evidence>
<dbReference type="InterPro" id="IPR003423">
    <property type="entry name" value="OMP_efflux"/>
</dbReference>
<protein>
    <submittedName>
        <fullName evidence="8">Type I secretion outer membrane protein</fullName>
    </submittedName>
</protein>
<keyword evidence="7" id="KW-0998">Cell outer membrane</keyword>
<evidence type="ECO:0000256" key="3">
    <source>
        <dbReference type="ARBA" id="ARBA00022448"/>
    </source>
</evidence>
<evidence type="ECO:0000313" key="8">
    <source>
        <dbReference type="EMBL" id="APH54225.1"/>
    </source>
</evidence>
<evidence type="ECO:0000313" key="9">
    <source>
        <dbReference type="Proteomes" id="UP000182373"/>
    </source>
</evidence>
<dbReference type="Gene3D" id="1.20.1600.10">
    <property type="entry name" value="Outer membrane efflux proteins (OEP)"/>
    <property type="match status" value="1"/>
</dbReference>
<dbReference type="PANTHER" id="PTHR30026">
    <property type="entry name" value="OUTER MEMBRANE PROTEIN TOLC"/>
    <property type="match status" value="1"/>
</dbReference>
<evidence type="ECO:0000256" key="4">
    <source>
        <dbReference type="ARBA" id="ARBA00022452"/>
    </source>
</evidence>
<dbReference type="PANTHER" id="PTHR30026:SF22">
    <property type="entry name" value="OUTER MEMBRANE EFFLUX PROTEIN"/>
    <property type="match status" value="1"/>
</dbReference>
<dbReference type="GO" id="GO:0015288">
    <property type="term" value="F:porin activity"/>
    <property type="evidence" value="ECO:0007669"/>
    <property type="project" value="TreeGrafter"/>
</dbReference>
<name>A0AAC9KDU2_9PROT</name>
<keyword evidence="5" id="KW-0812">Transmembrane</keyword>
<dbReference type="GO" id="GO:0015562">
    <property type="term" value="F:efflux transmembrane transporter activity"/>
    <property type="evidence" value="ECO:0007669"/>
    <property type="project" value="InterPro"/>
</dbReference>
<evidence type="ECO:0000256" key="1">
    <source>
        <dbReference type="ARBA" id="ARBA00004442"/>
    </source>
</evidence>
<sequence>MTLRSALMLGVVVFEGLAVFAGSAQARPPVTLREALAAAYSTNPTLLAERAKLRSTDENVPAALSGWRPTITVAAQPGYGFGQLAFGAFGGSLDQLRRQERPFYTVQGTFSQPIYQGGKVTARTHQAEDTVMAERARLIDTEQTVFMNTINAFTSVVQQQQLLAININNESVLARQLQATNDRFRVGEITRTDVAQAEAALAQARALRQTSEGNLQTARATYRQQVGALPEALDAPQPLKLPAKDQDAATKLAAVNNPKVIAALYDNATAKDNIDVQYAALMPTLTLQTTGFQMVGSSQKGYESTGGTVALAAQIPIYQGGSEYASIRQARQAEQQSRKQVDDARRTAVQQATSAWQTLIAARAAIQSQHAQVRANEIAVEGVEREALVGSRTTYDVLLQQQNLLQSRTNLVNSLASLINASYGVAQAVGQLNARDLNLPVPLYDETAYYRAVRNRWFGAGDEAVHQPGR</sequence>
<organism evidence="8 9">
    <name type="scientific">Granulibacter bethesdensis</name>
    <dbReference type="NCBI Taxonomy" id="364410"/>
    <lineage>
        <taxon>Bacteria</taxon>
        <taxon>Pseudomonadati</taxon>
        <taxon>Pseudomonadota</taxon>
        <taxon>Alphaproteobacteria</taxon>
        <taxon>Acetobacterales</taxon>
        <taxon>Acetobacteraceae</taxon>
        <taxon>Granulibacter</taxon>
    </lineage>
</organism>
<keyword evidence="6" id="KW-0472">Membrane</keyword>
<keyword evidence="3" id="KW-0813">Transport</keyword>
<evidence type="ECO:0000256" key="6">
    <source>
        <dbReference type="ARBA" id="ARBA00023136"/>
    </source>
</evidence>
<dbReference type="NCBIfam" id="TIGR01844">
    <property type="entry name" value="type_I_sec_TolC"/>
    <property type="match status" value="1"/>
</dbReference>
<dbReference type="GO" id="GO:0009279">
    <property type="term" value="C:cell outer membrane"/>
    <property type="evidence" value="ECO:0007669"/>
    <property type="project" value="UniProtKB-SubCell"/>
</dbReference>
<dbReference type="GO" id="GO:1990281">
    <property type="term" value="C:efflux pump complex"/>
    <property type="evidence" value="ECO:0007669"/>
    <property type="project" value="TreeGrafter"/>
</dbReference>